<feature type="domain" description="Treble clef zinc finger" evidence="1">
    <location>
        <begin position="194"/>
        <end position="226"/>
    </location>
</feature>
<comment type="caution">
    <text evidence="2">The sequence shown here is derived from an EMBL/GenBank/DDBJ whole genome shotgun (WGS) entry which is preliminary data.</text>
</comment>
<organism evidence="2">
    <name type="scientific">marine sediment metagenome</name>
    <dbReference type="NCBI Taxonomy" id="412755"/>
    <lineage>
        <taxon>unclassified sequences</taxon>
        <taxon>metagenomes</taxon>
        <taxon>ecological metagenomes</taxon>
    </lineage>
</organism>
<evidence type="ECO:0000259" key="1">
    <source>
        <dbReference type="Pfam" id="PF14311"/>
    </source>
</evidence>
<reference evidence="2" key="1">
    <citation type="journal article" date="2015" name="Nature">
        <title>Complex archaea that bridge the gap between prokaryotes and eukaryotes.</title>
        <authorList>
            <person name="Spang A."/>
            <person name="Saw J.H."/>
            <person name="Jorgensen S.L."/>
            <person name="Zaremba-Niedzwiedzka K."/>
            <person name="Martijn J."/>
            <person name="Lind A.E."/>
            <person name="van Eijk R."/>
            <person name="Schleper C."/>
            <person name="Guy L."/>
            <person name="Ettema T.J."/>
        </authorList>
    </citation>
    <scope>NUCLEOTIDE SEQUENCE</scope>
</reference>
<sequence length="452" mass="53781">MSEDIKDIGIMKKRVVVELEEVLEAVKLLKVQKRMTQKDITDYIGFRINNILKGCFSIPYESFEKLQQLSHRIRRSLQIKKIKWKKSYNKNSMKKLARIVGMKKTGVAGKFLSEEYAGMNTSSQWQCGKCGRIWKTSPNAIMYREDWCVRCSGRETWMYEQMVELAKKRGLEKTEAEGQFLTSKKDYESQSHPDMSKYQWKCGKCGHVWEASANNIKRGSWCKKCQYTQLSHRNRTPYPEIVLLAKTVGKIKTGYEGRFMVSKEEYMTAKDPSHHKFNWKCGKCTAIFEMDITHVRRPQWCPKCTEGEGEQICRGFFERIFKVQFPKLRPEWLVNTLSGGQMHFDGYNKQLKLAFEFNGPQHYVYYPKYHKKYEDFINQKERDMIKAELCKKNGIILVVVPYTIEYDEFQDYIIEEYKKLTGREVKNKEKYNWRTFKREGLDISRFFFFFFL</sequence>
<name>A0A0F9VDW3_9ZZZZ</name>
<dbReference type="EMBL" id="LAZR01000571">
    <property type="protein sequence ID" value="KKN63983.1"/>
    <property type="molecule type" value="Genomic_DNA"/>
</dbReference>
<proteinExistence type="predicted"/>
<dbReference type="InterPro" id="IPR025487">
    <property type="entry name" value="DUF4379"/>
</dbReference>
<dbReference type="AlphaFoldDB" id="A0A0F9VDW3"/>
<evidence type="ECO:0000313" key="2">
    <source>
        <dbReference type="EMBL" id="KKN63983.1"/>
    </source>
</evidence>
<dbReference type="Pfam" id="PF14311">
    <property type="entry name" value="DUF4379"/>
    <property type="match status" value="1"/>
</dbReference>
<accession>A0A0F9VDW3</accession>
<protein>
    <recommendedName>
        <fullName evidence="1">Treble clef zinc finger domain-containing protein</fullName>
    </recommendedName>
</protein>
<gene>
    <name evidence="2" type="ORF">LCGC14_0496200</name>
</gene>